<feature type="region of interest" description="Disordered" evidence="1">
    <location>
        <begin position="278"/>
        <end position="301"/>
    </location>
</feature>
<dbReference type="EMBL" id="HBHQ01023647">
    <property type="protein sequence ID" value="CAD9824152.1"/>
    <property type="molecule type" value="Transcribed_RNA"/>
</dbReference>
<feature type="compositionally biased region" description="Basic and acidic residues" evidence="1">
    <location>
        <begin position="362"/>
        <end position="375"/>
    </location>
</feature>
<feature type="compositionally biased region" description="Polar residues" evidence="1">
    <location>
        <begin position="395"/>
        <end position="408"/>
    </location>
</feature>
<feature type="compositionally biased region" description="Basic residues" evidence="1">
    <location>
        <begin position="440"/>
        <end position="451"/>
    </location>
</feature>
<sequence length="451" mass="49219">MAMKNSKSNGAGPSHFASSNGRSTSIPVSLSSAYQFASTGIMAPPPRPRQINKSYSVQSITSTRSRHSAPPLKARSAEERFSDTNRGRTPTHTHIPVQTRALAKQSRSISVGNFRSKKLTFAEQRDISRIRARAMSEDFENSHHDTSLNKFAILPDTGRDWTTSPSYTFIMTAKEKTGKLLTHGTEAEKRLKERANKPLLTHEELRACGIVSRVETQKIKAGQEALLGIQETNASKTAGRTSVAVHVHDSAVKSVPPASSASHRSPMINTVAHNIRASASNGSMKSRSSSMPNKPSPSRDDYAHVNVKLTTISSDLENIPEYHETNRNDIQGSDSGIPFSVRTGMYEGSQSSMLTTSTMRSNSDDRTSVSLDEKTPSTYAMDGGATPGARRRHSSGFSNQIQARSSMSIGDRILRAATKRVSSSRSTKPHKNSSSFSRWSSKKSQKLPKVD</sequence>
<feature type="region of interest" description="Disordered" evidence="1">
    <location>
        <begin position="1"/>
        <end position="25"/>
    </location>
</feature>
<proteinExistence type="predicted"/>
<feature type="compositionally biased region" description="Polar residues" evidence="1">
    <location>
        <begin position="51"/>
        <end position="63"/>
    </location>
</feature>
<gene>
    <name evidence="2" type="ORF">ASEP1449_LOCUS15986</name>
</gene>
<feature type="region of interest" description="Disordered" evidence="1">
    <location>
        <begin position="323"/>
        <end position="451"/>
    </location>
</feature>
<evidence type="ECO:0000256" key="1">
    <source>
        <dbReference type="SAM" id="MobiDB-lite"/>
    </source>
</evidence>
<feature type="compositionally biased region" description="Low complexity" evidence="1">
    <location>
        <begin position="278"/>
        <end position="293"/>
    </location>
</feature>
<reference evidence="2" key="1">
    <citation type="submission" date="2021-01" db="EMBL/GenBank/DDBJ databases">
        <authorList>
            <person name="Corre E."/>
            <person name="Pelletier E."/>
            <person name="Niang G."/>
            <person name="Scheremetjew M."/>
            <person name="Finn R."/>
            <person name="Kale V."/>
            <person name="Holt S."/>
            <person name="Cochrane G."/>
            <person name="Meng A."/>
            <person name="Brown T."/>
            <person name="Cohen L."/>
        </authorList>
    </citation>
    <scope>NUCLEOTIDE SEQUENCE</scope>
    <source>
        <strain evidence="2">CCMP2084</strain>
    </source>
</reference>
<feature type="compositionally biased region" description="Polar residues" evidence="1">
    <location>
        <begin position="348"/>
        <end position="361"/>
    </location>
</feature>
<feature type="compositionally biased region" description="Basic and acidic residues" evidence="1">
    <location>
        <begin position="75"/>
        <end position="86"/>
    </location>
</feature>
<organism evidence="2">
    <name type="scientific">Attheya septentrionalis</name>
    <dbReference type="NCBI Taxonomy" id="420275"/>
    <lineage>
        <taxon>Eukaryota</taxon>
        <taxon>Sar</taxon>
        <taxon>Stramenopiles</taxon>
        <taxon>Ochrophyta</taxon>
        <taxon>Bacillariophyta</taxon>
        <taxon>Coscinodiscophyceae</taxon>
        <taxon>Chaetocerotophycidae</taxon>
        <taxon>Chaetocerotales</taxon>
        <taxon>Attheyaceae</taxon>
        <taxon>Attheya</taxon>
    </lineage>
</organism>
<protein>
    <submittedName>
        <fullName evidence="2">Uncharacterized protein</fullName>
    </submittedName>
</protein>
<accession>A0A7S2UPR2</accession>
<feature type="region of interest" description="Disordered" evidence="1">
    <location>
        <begin position="39"/>
        <end position="93"/>
    </location>
</feature>
<name>A0A7S2UPR2_9STRA</name>
<dbReference type="AlphaFoldDB" id="A0A7S2UPR2"/>
<evidence type="ECO:0000313" key="2">
    <source>
        <dbReference type="EMBL" id="CAD9824152.1"/>
    </source>
</evidence>